<dbReference type="Proteomes" id="UP000708148">
    <property type="component" value="Unassembled WGS sequence"/>
</dbReference>
<proteinExistence type="predicted"/>
<gene>
    <name evidence="1" type="ORF">OSTQU699_LOCUS8663</name>
</gene>
<accession>A0A8S1J7K7</accession>
<keyword evidence="2" id="KW-1185">Reference proteome</keyword>
<evidence type="ECO:0000313" key="1">
    <source>
        <dbReference type="EMBL" id="CAD7703306.1"/>
    </source>
</evidence>
<comment type="caution">
    <text evidence="1">The sequence shown here is derived from an EMBL/GenBank/DDBJ whole genome shotgun (WGS) entry which is preliminary data.</text>
</comment>
<reference evidence="1" key="1">
    <citation type="submission" date="2020-12" db="EMBL/GenBank/DDBJ databases">
        <authorList>
            <person name="Iha C."/>
        </authorList>
    </citation>
    <scope>NUCLEOTIDE SEQUENCE</scope>
</reference>
<protein>
    <submittedName>
        <fullName evidence="1">Uncharacterized protein</fullName>
    </submittedName>
</protein>
<name>A0A8S1J7K7_9CHLO</name>
<evidence type="ECO:0000313" key="2">
    <source>
        <dbReference type="Proteomes" id="UP000708148"/>
    </source>
</evidence>
<dbReference type="EMBL" id="CAJHUC010002152">
    <property type="protein sequence ID" value="CAD7703306.1"/>
    <property type="molecule type" value="Genomic_DNA"/>
</dbReference>
<organism evidence="1 2">
    <name type="scientific">Ostreobium quekettii</name>
    <dbReference type="NCBI Taxonomy" id="121088"/>
    <lineage>
        <taxon>Eukaryota</taxon>
        <taxon>Viridiplantae</taxon>
        <taxon>Chlorophyta</taxon>
        <taxon>core chlorophytes</taxon>
        <taxon>Ulvophyceae</taxon>
        <taxon>TCBD clade</taxon>
        <taxon>Bryopsidales</taxon>
        <taxon>Ostreobineae</taxon>
        <taxon>Ostreobiaceae</taxon>
        <taxon>Ostreobium</taxon>
    </lineage>
</organism>
<sequence>MKGQVLGAELLRGNPSRGMLAGGWEGFFGCNNVVSLKLAPGVINVFKTGELCICAVGCALLTDRNVSIIGVCKCPLHEWLCQTHACLGTGIALTLQVQRSAGLV</sequence>
<dbReference type="AlphaFoldDB" id="A0A8S1J7K7"/>